<evidence type="ECO:0000313" key="1">
    <source>
        <dbReference type="EMBL" id="SFT44789.1"/>
    </source>
</evidence>
<dbReference type="AlphaFoldDB" id="A0A1I6Y2I2"/>
<dbReference type="Pfam" id="PF14064">
    <property type="entry name" value="HmuY"/>
    <property type="match status" value="1"/>
</dbReference>
<organism evidence="1 2">
    <name type="scientific">Lishizhenia tianjinensis</name>
    <dbReference type="NCBI Taxonomy" id="477690"/>
    <lineage>
        <taxon>Bacteria</taxon>
        <taxon>Pseudomonadati</taxon>
        <taxon>Bacteroidota</taxon>
        <taxon>Flavobacteriia</taxon>
        <taxon>Flavobacteriales</taxon>
        <taxon>Crocinitomicaceae</taxon>
        <taxon>Lishizhenia</taxon>
    </lineage>
</organism>
<keyword evidence="2" id="KW-1185">Reference proteome</keyword>
<protein>
    <submittedName>
        <fullName evidence="1">HmuY protein</fullName>
    </submittedName>
</protein>
<dbReference type="EMBL" id="FPAS01000001">
    <property type="protein sequence ID" value="SFT44789.1"/>
    <property type="molecule type" value="Genomic_DNA"/>
</dbReference>
<accession>A0A1I6Y2I2</accession>
<dbReference type="CDD" id="cd12105">
    <property type="entry name" value="HmuY"/>
    <property type="match status" value="1"/>
</dbReference>
<name>A0A1I6Y2I2_9FLAO</name>
<dbReference type="STRING" id="477690.SAMN05216474_0622"/>
<evidence type="ECO:0000313" key="2">
    <source>
        <dbReference type="Proteomes" id="UP000236454"/>
    </source>
</evidence>
<dbReference type="PROSITE" id="PS51257">
    <property type="entry name" value="PROKAR_LIPOPROTEIN"/>
    <property type="match status" value="1"/>
</dbReference>
<dbReference type="RefSeq" id="WP_090246201.1">
    <property type="nucleotide sequence ID" value="NZ_FPAS01000001.1"/>
</dbReference>
<reference evidence="1 2" key="1">
    <citation type="submission" date="2016-10" db="EMBL/GenBank/DDBJ databases">
        <authorList>
            <person name="de Groot N.N."/>
        </authorList>
    </citation>
    <scope>NUCLEOTIDE SEQUENCE [LARGE SCALE GENOMIC DNA]</scope>
    <source>
        <strain evidence="1 2">CGMCC 1.7005</strain>
    </source>
</reference>
<sequence length="316" mass="35785">MRIFCCILCLAAVILTACEKEELPVVYKADGSLSIDNVEMGETYETQLFYSLVKQEVVASNSRFNHDFRLIHVGDTTLIRLNSAKYMRAYPLFGSFEESYIPDENKFEVDRVATFFDSTVIDLDLSKLYMVDMGKSATGSALGFYKVEFQEVTDGFNVKFSLPDATFGSDLLVLHNESAGIQDFSILEQKSLENVPIKEDWDIKFTQYTDILEGHTPYLVTGVLLNPFGVEVANVTGQKFEELDLNSVQLLNYTVNRDAIGYDWKSFDFGTSAYVLEEGNAYVLKCMDGKYRYLSFVGFYNELGEKGTPSFEIRAF</sequence>
<proteinExistence type="predicted"/>
<dbReference type="InterPro" id="IPR025921">
    <property type="entry name" value="HmuY"/>
</dbReference>
<dbReference type="OrthoDB" id="1091850at2"/>
<gene>
    <name evidence="1" type="ORF">SAMN05216474_0622</name>
</gene>
<dbReference type="Proteomes" id="UP000236454">
    <property type="component" value="Unassembled WGS sequence"/>
</dbReference>